<dbReference type="AlphaFoldDB" id="A0AA97EIS5"/>
<proteinExistence type="predicted"/>
<reference evidence="3" key="1">
    <citation type="submission" date="2024-06" db="EMBL/GenBank/DDBJ databases">
        <title>Hwangdonia haimaensis gen. nov., sp. nov., a member of the family Flavobacteriaceae isolated from the haima cold seep.</title>
        <authorList>
            <person name="Li J."/>
        </authorList>
    </citation>
    <scope>NUCLEOTIDE SEQUENCE [LARGE SCALE GENOMIC DNA]</scope>
    <source>
        <strain evidence="3">SCSIO 19198</strain>
    </source>
</reference>
<sequence>MKRVFILLSVGLIFISCSTNNKNINDLEEEVSENLWCVPESTISDGTSFFPLMDNPNYTTVSEIETRNFLNDNSKLALYKINNQVYAYPYDYTNKYEVINDSFDDTHIALTYCPFTESALCFDRKLSNDNILTLKASGYLHKDNLVPSDANTTLFWSQMKTSGLRLNNKEDKLKTFNILETRWQTVKNHYPNALVFNFETNCETCAGAETQLNLNNLFGVINEHVLEDTIHLFKYEDFSNNTKIVRISVNNKNTIVVGNKNKVYFNAFYIPSNITFSALDDSEFPLVLKDNEGNKWDIFGVATEGPRTGSKLTAPKSYVAAGWAWEDFFENLIYYNN</sequence>
<feature type="signal peptide" evidence="1">
    <location>
        <begin position="1"/>
        <end position="21"/>
    </location>
</feature>
<dbReference type="Proteomes" id="UP001302486">
    <property type="component" value="Chromosome"/>
</dbReference>
<dbReference type="PROSITE" id="PS51257">
    <property type="entry name" value="PROKAR_LIPOPROTEIN"/>
    <property type="match status" value="1"/>
</dbReference>
<dbReference type="EMBL" id="CP136521">
    <property type="protein sequence ID" value="WOD42221.1"/>
    <property type="molecule type" value="Genomic_DNA"/>
</dbReference>
<keyword evidence="1" id="KW-0732">Signal</keyword>
<evidence type="ECO:0000313" key="3">
    <source>
        <dbReference type="Proteomes" id="UP001302486"/>
    </source>
</evidence>
<keyword evidence="3" id="KW-1185">Reference proteome</keyword>
<dbReference type="KEGG" id="hws:RNZ46_09450"/>
<organism evidence="2 3">
    <name type="scientific">Hwangdonia lutea</name>
    <dbReference type="NCBI Taxonomy" id="3075823"/>
    <lineage>
        <taxon>Bacteria</taxon>
        <taxon>Pseudomonadati</taxon>
        <taxon>Bacteroidota</taxon>
        <taxon>Flavobacteriia</taxon>
        <taxon>Flavobacteriales</taxon>
        <taxon>Flavobacteriaceae</taxon>
        <taxon>Hwangdonia</taxon>
    </lineage>
</organism>
<evidence type="ECO:0000256" key="1">
    <source>
        <dbReference type="SAM" id="SignalP"/>
    </source>
</evidence>
<name>A0AA97EIS5_9FLAO</name>
<gene>
    <name evidence="2" type="ORF">RNZ46_09450</name>
</gene>
<accession>A0AA97EIS5</accession>
<dbReference type="RefSeq" id="WP_316981965.1">
    <property type="nucleotide sequence ID" value="NZ_CP136521.1"/>
</dbReference>
<dbReference type="InterPro" id="IPR021516">
    <property type="entry name" value="DUF3179"/>
</dbReference>
<evidence type="ECO:0000313" key="2">
    <source>
        <dbReference type="EMBL" id="WOD42221.1"/>
    </source>
</evidence>
<protein>
    <submittedName>
        <fullName evidence="2">DUF3179 domain-containing (Seleno)protein</fullName>
    </submittedName>
</protein>
<dbReference type="Pfam" id="PF11376">
    <property type="entry name" value="DUF3179"/>
    <property type="match status" value="1"/>
</dbReference>
<feature type="chain" id="PRO_5041694802" evidence="1">
    <location>
        <begin position="22"/>
        <end position="337"/>
    </location>
</feature>